<dbReference type="NCBIfam" id="TIGR00268">
    <property type="entry name" value="ATP-dependent sacrificial sulfur transferase LarE"/>
    <property type="match status" value="1"/>
</dbReference>
<reference evidence="3 4" key="1">
    <citation type="journal article" date="2009" name="Stand. Genomic Sci.">
        <title>Complete genome sequence of Pirellula staleyi type strain (ATCC 27377).</title>
        <authorList>
            <person name="Clum A."/>
            <person name="Tindall B.J."/>
            <person name="Sikorski J."/>
            <person name="Ivanova N."/>
            <person name="Mavrommatis K."/>
            <person name="Lucas S."/>
            <person name="Glavina del Rio T."/>
            <person name="Nolan M."/>
            <person name="Chen F."/>
            <person name="Tice H."/>
            <person name="Pitluck S."/>
            <person name="Cheng J.F."/>
            <person name="Chertkov O."/>
            <person name="Brettin T."/>
            <person name="Han C."/>
            <person name="Detter J.C."/>
            <person name="Kuske C."/>
            <person name="Bruce D."/>
            <person name="Goodwin L."/>
            <person name="Ovchinikova G."/>
            <person name="Pati A."/>
            <person name="Mikhailova N."/>
            <person name="Chen A."/>
            <person name="Palaniappan K."/>
            <person name="Land M."/>
            <person name="Hauser L."/>
            <person name="Chang Y.J."/>
            <person name="Jeffries C.D."/>
            <person name="Chain P."/>
            <person name="Rohde M."/>
            <person name="Goker M."/>
            <person name="Bristow J."/>
            <person name="Eisen J.A."/>
            <person name="Markowitz V."/>
            <person name="Hugenholtz P."/>
            <person name="Kyrpides N.C."/>
            <person name="Klenk H.P."/>
            <person name="Lapidus A."/>
        </authorList>
    </citation>
    <scope>NUCLEOTIDE SEQUENCE [LARGE SCALE GENOMIC DNA]</scope>
    <source>
        <strain evidence="4">ATCC 27377 / DSM 6068 / ICPB 4128</strain>
    </source>
</reference>
<dbReference type="EMBL" id="CP001848">
    <property type="protein sequence ID" value="ADB19048.1"/>
    <property type="molecule type" value="Genomic_DNA"/>
</dbReference>
<gene>
    <name evidence="3" type="ordered locus">Psta_4402</name>
</gene>
<evidence type="ECO:0000313" key="4">
    <source>
        <dbReference type="Proteomes" id="UP000001887"/>
    </source>
</evidence>
<dbReference type="GO" id="GO:0006529">
    <property type="term" value="P:asparagine biosynthetic process"/>
    <property type="evidence" value="ECO:0007669"/>
    <property type="project" value="InterPro"/>
</dbReference>
<keyword evidence="4" id="KW-1185">Reference proteome</keyword>
<organism evidence="3 4">
    <name type="scientific">Pirellula staleyi (strain ATCC 27377 / DSM 6068 / ICPB 4128)</name>
    <name type="common">Pirella staleyi</name>
    <dbReference type="NCBI Taxonomy" id="530564"/>
    <lineage>
        <taxon>Bacteria</taxon>
        <taxon>Pseudomonadati</taxon>
        <taxon>Planctomycetota</taxon>
        <taxon>Planctomycetia</taxon>
        <taxon>Pirellulales</taxon>
        <taxon>Pirellulaceae</taxon>
        <taxon>Pirellula</taxon>
    </lineage>
</organism>
<feature type="active site" description="Nucleophile and sulfur donor" evidence="1">
    <location>
        <position position="192"/>
    </location>
</feature>
<dbReference type="InterPro" id="IPR001962">
    <property type="entry name" value="Asn_synthase"/>
</dbReference>
<dbReference type="InterPro" id="IPR014729">
    <property type="entry name" value="Rossmann-like_a/b/a_fold"/>
</dbReference>
<name>D2R5W3_PIRSD</name>
<feature type="domain" description="Asparagine synthetase" evidence="2">
    <location>
        <begin position="36"/>
        <end position="96"/>
    </location>
</feature>
<dbReference type="PANTHER" id="PTHR43169:SF2">
    <property type="entry name" value="NAD_GMP SYNTHASE DOMAIN-CONTAINING PROTEIN"/>
    <property type="match status" value="1"/>
</dbReference>
<dbReference type="InterPro" id="IPR005232">
    <property type="entry name" value="LarE"/>
</dbReference>
<dbReference type="HOGENOM" id="CLU_061181_2_0_0"/>
<evidence type="ECO:0000313" key="3">
    <source>
        <dbReference type="EMBL" id="ADB19048.1"/>
    </source>
</evidence>
<dbReference type="Proteomes" id="UP000001887">
    <property type="component" value="Chromosome"/>
</dbReference>
<dbReference type="CDD" id="cd01990">
    <property type="entry name" value="LarE-like"/>
    <property type="match status" value="1"/>
</dbReference>
<dbReference type="PIRSF" id="PIRSF006661">
    <property type="entry name" value="PP-lp_UCP006661"/>
    <property type="match status" value="1"/>
</dbReference>
<dbReference type="SUPFAM" id="SSF52402">
    <property type="entry name" value="Adenine nucleotide alpha hydrolases-like"/>
    <property type="match status" value="1"/>
</dbReference>
<dbReference type="STRING" id="530564.Psta_4402"/>
<protein>
    <submittedName>
        <fullName evidence="3">ExsB family protein</fullName>
    </submittedName>
</protein>
<dbReference type="PANTHER" id="PTHR43169">
    <property type="entry name" value="EXSB FAMILY PROTEIN"/>
    <property type="match status" value="1"/>
</dbReference>
<proteinExistence type="predicted"/>
<dbReference type="Pfam" id="PF00733">
    <property type="entry name" value="Asn_synthase"/>
    <property type="match status" value="1"/>
</dbReference>
<sequence>MHLSRRGFMATVPIELTAELAAKRDQLLASLATLSSVAVAFSGGVDSAVVAKAAQLSLGDAAVAVTGVSPSLASGELEIAIEVASAIGIRHEIMRTDELGSEGYVRNAGDRCYFCKTELYTQLESRLAALDVEAIVNGANVDDLGDHRPGMKAASEHRVRSPLAEAGLTKAEVRELARYWNLSVSDKPATPCLSSRLAYGVQVTPERLRMIDEAEVWLKEQGIANCRVRLHEGMIARLEVPVSDLVRVASSPLRETLAAEFKRLGFRFVTLDLEGFRSGSLNQLLTIELVK</sequence>
<evidence type="ECO:0000256" key="1">
    <source>
        <dbReference type="PIRSR" id="PIRSR006661-1"/>
    </source>
</evidence>
<dbReference type="Gene3D" id="3.40.50.620">
    <property type="entry name" value="HUPs"/>
    <property type="match status" value="1"/>
</dbReference>
<dbReference type="AlphaFoldDB" id="D2R5W3"/>
<dbReference type="GO" id="GO:0004066">
    <property type="term" value="F:asparagine synthase (glutamine-hydrolyzing) activity"/>
    <property type="evidence" value="ECO:0007669"/>
    <property type="project" value="InterPro"/>
</dbReference>
<dbReference type="GO" id="GO:0016783">
    <property type="term" value="F:sulfurtransferase activity"/>
    <property type="evidence" value="ECO:0007669"/>
    <property type="project" value="InterPro"/>
</dbReference>
<dbReference type="KEGG" id="psl:Psta_4402"/>
<accession>D2R5W3</accession>
<dbReference type="InterPro" id="IPR052188">
    <property type="entry name" value="Ni-pincer_cofactor_biosynth"/>
</dbReference>
<dbReference type="eggNOG" id="COG1606">
    <property type="taxonomic scope" value="Bacteria"/>
</dbReference>
<evidence type="ECO:0000259" key="2">
    <source>
        <dbReference type="Pfam" id="PF00733"/>
    </source>
</evidence>